<evidence type="ECO:0000256" key="1">
    <source>
        <dbReference type="SAM" id="Phobius"/>
    </source>
</evidence>
<evidence type="ECO:0000313" key="2">
    <source>
        <dbReference type="EMBL" id="TDV56252.1"/>
    </source>
</evidence>
<dbReference type="RefSeq" id="WP_133901517.1">
    <property type="nucleotide sequence ID" value="NZ_SOCP01000002.1"/>
</dbReference>
<dbReference type="EMBL" id="SOCP01000002">
    <property type="protein sequence ID" value="TDV56252.1"/>
    <property type="molecule type" value="Genomic_DNA"/>
</dbReference>
<comment type="caution">
    <text evidence="2">The sequence shown here is derived from an EMBL/GenBank/DDBJ whole genome shotgun (WGS) entry which is preliminary data.</text>
</comment>
<dbReference type="Proteomes" id="UP000294927">
    <property type="component" value="Unassembled WGS sequence"/>
</dbReference>
<keyword evidence="1" id="KW-1133">Transmembrane helix</keyword>
<feature type="transmembrane region" description="Helical" evidence="1">
    <location>
        <begin position="50"/>
        <end position="67"/>
    </location>
</feature>
<keyword evidence="1" id="KW-0472">Membrane</keyword>
<keyword evidence="1" id="KW-0812">Transmembrane</keyword>
<dbReference type="OrthoDB" id="3637911at2"/>
<organism evidence="2 3">
    <name type="scientific">Actinophytocola oryzae</name>
    <dbReference type="NCBI Taxonomy" id="502181"/>
    <lineage>
        <taxon>Bacteria</taxon>
        <taxon>Bacillati</taxon>
        <taxon>Actinomycetota</taxon>
        <taxon>Actinomycetes</taxon>
        <taxon>Pseudonocardiales</taxon>
        <taxon>Pseudonocardiaceae</taxon>
    </lineage>
</organism>
<sequence length="72" mass="7733">MRKIVETVGFVLLVMGVSGTIDHLAVQPVLGFLNVLNRLVFPQVVPGYELYANLAVAVLGLAVLVAAERTRT</sequence>
<accession>A0A4R7W1G5</accession>
<gene>
    <name evidence="2" type="ORF">CLV71_102318</name>
</gene>
<dbReference type="AlphaFoldDB" id="A0A4R7W1G5"/>
<keyword evidence="3" id="KW-1185">Reference proteome</keyword>
<reference evidence="2 3" key="1">
    <citation type="submission" date="2019-03" db="EMBL/GenBank/DDBJ databases">
        <title>Genomic Encyclopedia of Archaeal and Bacterial Type Strains, Phase II (KMG-II): from individual species to whole genera.</title>
        <authorList>
            <person name="Goeker M."/>
        </authorList>
    </citation>
    <scope>NUCLEOTIDE SEQUENCE [LARGE SCALE GENOMIC DNA]</scope>
    <source>
        <strain evidence="2 3">DSM 45499</strain>
    </source>
</reference>
<feature type="transmembrane region" description="Helical" evidence="1">
    <location>
        <begin position="7"/>
        <end position="30"/>
    </location>
</feature>
<evidence type="ECO:0000313" key="3">
    <source>
        <dbReference type="Proteomes" id="UP000294927"/>
    </source>
</evidence>
<name>A0A4R7W1G5_9PSEU</name>
<protein>
    <submittedName>
        <fullName evidence="2">Uncharacterized protein</fullName>
    </submittedName>
</protein>
<proteinExistence type="predicted"/>